<reference evidence="1" key="2">
    <citation type="journal article" date="2015" name="Data Brief">
        <title>Shoot transcriptome of the giant reed, Arundo donax.</title>
        <authorList>
            <person name="Barrero R.A."/>
            <person name="Guerrero F.D."/>
            <person name="Moolhuijzen P."/>
            <person name="Goolsby J.A."/>
            <person name="Tidwell J."/>
            <person name="Bellgard S.E."/>
            <person name="Bellgard M.I."/>
        </authorList>
    </citation>
    <scope>NUCLEOTIDE SEQUENCE</scope>
    <source>
        <tissue evidence="1">Shoot tissue taken approximately 20 cm above the soil surface</tissue>
    </source>
</reference>
<name>A0A0A9AMR1_ARUDO</name>
<organism evidence="1">
    <name type="scientific">Arundo donax</name>
    <name type="common">Giant reed</name>
    <name type="synonym">Donax arundinaceus</name>
    <dbReference type="NCBI Taxonomy" id="35708"/>
    <lineage>
        <taxon>Eukaryota</taxon>
        <taxon>Viridiplantae</taxon>
        <taxon>Streptophyta</taxon>
        <taxon>Embryophyta</taxon>
        <taxon>Tracheophyta</taxon>
        <taxon>Spermatophyta</taxon>
        <taxon>Magnoliopsida</taxon>
        <taxon>Liliopsida</taxon>
        <taxon>Poales</taxon>
        <taxon>Poaceae</taxon>
        <taxon>PACMAD clade</taxon>
        <taxon>Arundinoideae</taxon>
        <taxon>Arundineae</taxon>
        <taxon>Arundo</taxon>
    </lineage>
</organism>
<reference evidence="1" key="1">
    <citation type="submission" date="2014-09" db="EMBL/GenBank/DDBJ databases">
        <authorList>
            <person name="Magalhaes I.L.F."/>
            <person name="Oliveira U."/>
            <person name="Santos F.R."/>
            <person name="Vidigal T.H.D.A."/>
            <person name="Brescovit A.D."/>
            <person name="Santos A.J."/>
        </authorList>
    </citation>
    <scope>NUCLEOTIDE SEQUENCE</scope>
    <source>
        <tissue evidence="1">Shoot tissue taken approximately 20 cm above the soil surface</tissue>
    </source>
</reference>
<dbReference type="AlphaFoldDB" id="A0A0A9AMR1"/>
<dbReference type="EMBL" id="GBRH01246777">
    <property type="protein sequence ID" value="JAD51118.1"/>
    <property type="molecule type" value="Transcribed_RNA"/>
</dbReference>
<proteinExistence type="predicted"/>
<protein>
    <submittedName>
        <fullName evidence="1">Aos</fullName>
    </submittedName>
</protein>
<evidence type="ECO:0000313" key="1">
    <source>
        <dbReference type="EMBL" id="JAD51118.1"/>
    </source>
</evidence>
<accession>A0A0A9AMR1</accession>
<sequence>MLFSYQPCATKDTRVFGPTAWEFVAD</sequence>